<gene>
    <name evidence="11" type="ORF">V5F32_18965</name>
</gene>
<dbReference type="CDD" id="cd06849">
    <property type="entry name" value="lipoyl_domain"/>
    <property type="match status" value="1"/>
</dbReference>
<dbReference type="Gene3D" id="3.30.559.10">
    <property type="entry name" value="Chloramphenicol acetyltransferase-like domain"/>
    <property type="match status" value="1"/>
</dbReference>
<dbReference type="Gene3D" id="2.40.50.100">
    <property type="match status" value="1"/>
</dbReference>
<organism evidence="11 12">
    <name type="scientific">Xanthobacter oligotrophicus</name>
    <dbReference type="NCBI Taxonomy" id="2607286"/>
    <lineage>
        <taxon>Bacteria</taxon>
        <taxon>Pseudomonadati</taxon>
        <taxon>Pseudomonadota</taxon>
        <taxon>Alphaproteobacteria</taxon>
        <taxon>Hyphomicrobiales</taxon>
        <taxon>Xanthobacteraceae</taxon>
        <taxon>Xanthobacter</taxon>
    </lineage>
</organism>
<comment type="caution">
    <text evidence="11">The sequence shown here is derived from an EMBL/GenBank/DDBJ whole genome shotgun (WGS) entry which is preliminary data.</text>
</comment>
<dbReference type="InterPro" id="IPR004167">
    <property type="entry name" value="PSBD"/>
</dbReference>
<accession>A0ABW7A2N6</accession>
<proteinExistence type="inferred from homology"/>
<dbReference type="PROSITE" id="PS51826">
    <property type="entry name" value="PSBD"/>
    <property type="match status" value="1"/>
</dbReference>
<protein>
    <recommendedName>
        <fullName evidence="7">Dihydrolipoamide acetyltransferase component of pyruvate dehydrogenase complex</fullName>
        <ecNumber evidence="7">2.3.1.-</ecNumber>
    </recommendedName>
</protein>
<dbReference type="SUPFAM" id="SSF47005">
    <property type="entry name" value="Peripheral subunit-binding domain of 2-oxo acid dehydrogenase complex"/>
    <property type="match status" value="1"/>
</dbReference>
<dbReference type="InterPro" id="IPR036625">
    <property type="entry name" value="E3-bd_dom_sf"/>
</dbReference>
<evidence type="ECO:0000256" key="2">
    <source>
        <dbReference type="ARBA" id="ARBA00007317"/>
    </source>
</evidence>
<dbReference type="GO" id="GO:0016746">
    <property type="term" value="F:acyltransferase activity"/>
    <property type="evidence" value="ECO:0007669"/>
    <property type="project" value="UniProtKB-KW"/>
</dbReference>
<keyword evidence="12" id="KW-1185">Reference proteome</keyword>
<sequence>MTALNDLLMPKLGLTMTEGLLETWNVQPGDRVSAGQVILTVQTDKVSFEIEAEAAGEIREVLIPAGETVPVGTVVARWTGPGQGAPDAHGAARDSEPPAVPETAGAVPLPEPSRARERIISTPLARRVAREHGLDLRGVRGSGPNGRIKMADVRAAIDLRPAAVPAPAATMPAAAAPPPTVEKRAPDAIGLAMARRMVEAKPGVPHFYLAAEAEVSALLDLREKLNTVPDAPKLTLNHLVVAAVARALEALPQQNRIWLDGEIASFGTIDVGVAVSTPRGLFAPVVQDLGRRGLDEVAARVNAVVRRARDGALRPADMRGGAISVSNGGMFNVTYMTPIINAPQSAILGVGSVREVFRPDGSGAPSLRREMGLVLSADHRLHDGTSGLIFLNHVIALLERPLQLLRNVPAFEG</sequence>
<evidence type="ECO:0000259" key="10">
    <source>
        <dbReference type="PROSITE" id="PS51826"/>
    </source>
</evidence>
<evidence type="ECO:0000256" key="4">
    <source>
        <dbReference type="ARBA" id="ARBA00022679"/>
    </source>
</evidence>
<dbReference type="InterPro" id="IPR050743">
    <property type="entry name" value="2-oxoacid_DH_E2_comp"/>
</dbReference>
<keyword evidence="6 7" id="KW-0012">Acyltransferase</keyword>
<evidence type="ECO:0000313" key="11">
    <source>
        <dbReference type="EMBL" id="MFG1374266.1"/>
    </source>
</evidence>
<dbReference type="InterPro" id="IPR011053">
    <property type="entry name" value="Single_hybrid_motif"/>
</dbReference>
<evidence type="ECO:0000313" key="12">
    <source>
        <dbReference type="Proteomes" id="UP001604002"/>
    </source>
</evidence>
<evidence type="ECO:0000256" key="7">
    <source>
        <dbReference type="RuleBase" id="RU003423"/>
    </source>
</evidence>
<dbReference type="InterPro" id="IPR003016">
    <property type="entry name" value="2-oxoA_DH_lipoyl-BS"/>
</dbReference>
<evidence type="ECO:0000256" key="5">
    <source>
        <dbReference type="ARBA" id="ARBA00022823"/>
    </source>
</evidence>
<dbReference type="SUPFAM" id="SSF51230">
    <property type="entry name" value="Single hybrid motif"/>
    <property type="match status" value="1"/>
</dbReference>
<dbReference type="SUPFAM" id="SSF52777">
    <property type="entry name" value="CoA-dependent acyltransferases"/>
    <property type="match status" value="1"/>
</dbReference>
<feature type="domain" description="Peripheral subunit-binding (PSBD)" evidence="10">
    <location>
        <begin position="120"/>
        <end position="157"/>
    </location>
</feature>
<dbReference type="Pfam" id="PF00198">
    <property type="entry name" value="2-oxoacid_dh"/>
    <property type="match status" value="1"/>
</dbReference>
<dbReference type="Gene3D" id="4.10.320.10">
    <property type="entry name" value="E3-binding domain"/>
    <property type="match status" value="1"/>
</dbReference>
<evidence type="ECO:0000256" key="6">
    <source>
        <dbReference type="ARBA" id="ARBA00023315"/>
    </source>
</evidence>
<feature type="region of interest" description="Disordered" evidence="8">
    <location>
        <begin position="80"/>
        <end position="109"/>
    </location>
</feature>
<dbReference type="EC" id="2.3.1.-" evidence="7"/>
<evidence type="ECO:0000256" key="1">
    <source>
        <dbReference type="ARBA" id="ARBA00001938"/>
    </source>
</evidence>
<evidence type="ECO:0000259" key="9">
    <source>
        <dbReference type="PROSITE" id="PS50968"/>
    </source>
</evidence>
<dbReference type="RefSeq" id="WP_393993923.1">
    <property type="nucleotide sequence ID" value="NZ_JBAFVH010000011.1"/>
</dbReference>
<comment type="subunit">
    <text evidence="3">Forms a 24-polypeptide structural core with octahedral symmetry.</text>
</comment>
<keyword evidence="4 7" id="KW-0808">Transferase</keyword>
<dbReference type="PANTHER" id="PTHR43178">
    <property type="entry name" value="DIHYDROLIPOAMIDE ACETYLTRANSFERASE COMPONENT OF PYRUVATE DEHYDROGENASE COMPLEX"/>
    <property type="match status" value="1"/>
</dbReference>
<dbReference type="InterPro" id="IPR001078">
    <property type="entry name" value="2-oxoacid_DH_actylTfrase"/>
</dbReference>
<dbReference type="PROSITE" id="PS00189">
    <property type="entry name" value="LIPOYL"/>
    <property type="match status" value="1"/>
</dbReference>
<keyword evidence="5 7" id="KW-0450">Lipoyl</keyword>
<dbReference type="InterPro" id="IPR023213">
    <property type="entry name" value="CAT-like_dom_sf"/>
</dbReference>
<reference evidence="11 12" key="1">
    <citation type="submission" date="2024-02" db="EMBL/GenBank/DDBJ databases">
        <title>Expansion and revision of Xanthobacter and proposal of Roseixanthobacter gen. nov.</title>
        <authorList>
            <person name="Soltysiak M.P.M."/>
            <person name="Jalihal A."/>
            <person name="Ory A."/>
            <person name="Chrisophersen C."/>
            <person name="Lee A.D."/>
            <person name="Boulton J."/>
            <person name="Springer M."/>
        </authorList>
    </citation>
    <scope>NUCLEOTIDE SEQUENCE [LARGE SCALE GENOMIC DNA]</scope>
    <source>
        <strain evidence="11 12">23A</strain>
    </source>
</reference>
<dbReference type="PANTHER" id="PTHR43178:SF5">
    <property type="entry name" value="LIPOAMIDE ACYLTRANSFERASE COMPONENT OF BRANCHED-CHAIN ALPHA-KETO ACID DEHYDROGENASE COMPLEX, MITOCHONDRIAL"/>
    <property type="match status" value="1"/>
</dbReference>
<dbReference type="Pfam" id="PF02817">
    <property type="entry name" value="E3_binding"/>
    <property type="match status" value="1"/>
</dbReference>
<dbReference type="Proteomes" id="UP001604002">
    <property type="component" value="Unassembled WGS sequence"/>
</dbReference>
<dbReference type="PROSITE" id="PS50968">
    <property type="entry name" value="BIOTINYL_LIPOYL"/>
    <property type="match status" value="1"/>
</dbReference>
<comment type="cofactor">
    <cofactor evidence="1 7">
        <name>(R)-lipoate</name>
        <dbReference type="ChEBI" id="CHEBI:83088"/>
    </cofactor>
</comment>
<name>A0ABW7A2N6_9HYPH</name>
<evidence type="ECO:0000256" key="3">
    <source>
        <dbReference type="ARBA" id="ARBA00011484"/>
    </source>
</evidence>
<feature type="domain" description="Lipoyl-binding" evidence="9">
    <location>
        <begin position="4"/>
        <end position="79"/>
    </location>
</feature>
<comment type="similarity">
    <text evidence="2 7">Belongs to the 2-oxoacid dehydrogenase family.</text>
</comment>
<dbReference type="Pfam" id="PF00364">
    <property type="entry name" value="Biotin_lipoyl"/>
    <property type="match status" value="1"/>
</dbReference>
<evidence type="ECO:0000256" key="8">
    <source>
        <dbReference type="SAM" id="MobiDB-lite"/>
    </source>
</evidence>
<dbReference type="EMBL" id="JBAFVH010000011">
    <property type="protein sequence ID" value="MFG1374266.1"/>
    <property type="molecule type" value="Genomic_DNA"/>
</dbReference>
<dbReference type="InterPro" id="IPR000089">
    <property type="entry name" value="Biotin_lipoyl"/>
</dbReference>